<proteinExistence type="predicted"/>
<gene>
    <name evidence="1" type="ORF">JEU22_01985</name>
</gene>
<dbReference type="AlphaFoldDB" id="A0A8I1JJR4"/>
<name>A0A8I1JJR4_PSEPU</name>
<sequence length="317" mass="35387">MSDERADLLAASVLSKICSGFRSDLVYGNKNPGSQPNPQLKSFFDGITTFPNKVMDDYVMKIFTETIRFVPDPFASDLEAMYQTCMKFRSNMMADIIHQATPSGISKFRKSLESNDLSIFELFVKLTNGGKNLHDLVSFCDSRLNFNESQAGRDVYGISVSFNQLLKFEKDYGMFFTGDDRDNDVLISYSLPDMSKSISSAISFQLDVLDSIHCEDLNCSYKDATLLTSVTLTKNGLDLLSIPLTFVGDDRNLKLESYDVEARTKVNANGGRSYFLDFDGLEIVNSSPQDFKILSRSMTRRAALKLNGSALESDLGM</sequence>
<reference evidence="1" key="1">
    <citation type="submission" date="2020-12" db="EMBL/GenBank/DDBJ databases">
        <title>Enhanced detection system for hospital associated transmission using whole genome sequencing surveillance.</title>
        <authorList>
            <person name="Harrison L.H."/>
            <person name="Van Tyne D."/>
            <person name="Marsh J.W."/>
            <person name="Griffith M.P."/>
            <person name="Snyder D.J."/>
            <person name="Cooper V.S."/>
            <person name="Mustapha M."/>
        </authorList>
    </citation>
    <scope>NUCLEOTIDE SEQUENCE</scope>
    <source>
        <strain evidence="1">PSB00042</strain>
    </source>
</reference>
<evidence type="ECO:0000313" key="1">
    <source>
        <dbReference type="EMBL" id="MBI6882670.1"/>
    </source>
</evidence>
<organism evidence="1 2">
    <name type="scientific">Pseudomonas putida</name>
    <name type="common">Arthrobacter siderocapsulatus</name>
    <dbReference type="NCBI Taxonomy" id="303"/>
    <lineage>
        <taxon>Bacteria</taxon>
        <taxon>Pseudomonadati</taxon>
        <taxon>Pseudomonadota</taxon>
        <taxon>Gammaproteobacteria</taxon>
        <taxon>Pseudomonadales</taxon>
        <taxon>Pseudomonadaceae</taxon>
        <taxon>Pseudomonas</taxon>
    </lineage>
</organism>
<comment type="caution">
    <text evidence="1">The sequence shown here is derived from an EMBL/GenBank/DDBJ whole genome shotgun (WGS) entry which is preliminary data.</text>
</comment>
<evidence type="ECO:0000313" key="2">
    <source>
        <dbReference type="Proteomes" id="UP000637061"/>
    </source>
</evidence>
<accession>A0A8I1JJR4</accession>
<dbReference type="Proteomes" id="UP000637061">
    <property type="component" value="Unassembled WGS sequence"/>
</dbReference>
<dbReference type="RefSeq" id="WP_198746280.1">
    <property type="nucleotide sequence ID" value="NZ_JAEHTE010000001.1"/>
</dbReference>
<protein>
    <submittedName>
        <fullName evidence="1">Uncharacterized protein</fullName>
    </submittedName>
</protein>
<dbReference type="EMBL" id="JAEHTE010000001">
    <property type="protein sequence ID" value="MBI6882670.1"/>
    <property type="molecule type" value="Genomic_DNA"/>
</dbReference>